<feature type="region of interest" description="Disordered" evidence="3">
    <location>
        <begin position="457"/>
        <end position="480"/>
    </location>
</feature>
<feature type="compositionally biased region" description="Polar residues" evidence="3">
    <location>
        <begin position="41"/>
        <end position="56"/>
    </location>
</feature>
<evidence type="ECO:0000256" key="1">
    <source>
        <dbReference type="ARBA" id="ARBA00022670"/>
    </source>
</evidence>
<dbReference type="GO" id="GO:0004252">
    <property type="term" value="F:serine-type endopeptidase activity"/>
    <property type="evidence" value="ECO:0007669"/>
    <property type="project" value="InterPro"/>
</dbReference>
<keyword evidence="7" id="KW-1185">Reference proteome</keyword>
<dbReference type="PANTHER" id="PTHR43343">
    <property type="entry name" value="PEPTIDASE S12"/>
    <property type="match status" value="1"/>
</dbReference>
<dbReference type="Gene3D" id="2.40.10.120">
    <property type="match status" value="1"/>
</dbReference>
<feature type="region of interest" description="Disordered" evidence="3">
    <location>
        <begin position="1"/>
        <end position="82"/>
    </location>
</feature>
<dbReference type="Pfam" id="PF13365">
    <property type="entry name" value="Trypsin_2"/>
    <property type="match status" value="1"/>
</dbReference>
<keyword evidence="4" id="KW-0472">Membrane</keyword>
<dbReference type="InterPro" id="IPR001478">
    <property type="entry name" value="PDZ"/>
</dbReference>
<feature type="domain" description="PDZ" evidence="5">
    <location>
        <begin position="354"/>
        <end position="446"/>
    </location>
</feature>
<dbReference type="AlphaFoldDB" id="A0A1Y3Y247"/>
<protein>
    <recommendedName>
        <fullName evidence="5">PDZ domain-containing protein</fullName>
    </recommendedName>
</protein>
<dbReference type="Gene3D" id="2.30.42.10">
    <property type="match status" value="1"/>
</dbReference>
<keyword evidence="4" id="KW-1133">Transmembrane helix</keyword>
<feature type="compositionally biased region" description="Basic and acidic residues" evidence="3">
    <location>
        <begin position="1"/>
        <end position="11"/>
    </location>
</feature>
<dbReference type="InterPro" id="IPR001940">
    <property type="entry name" value="Peptidase_S1C"/>
</dbReference>
<dbReference type="SUPFAM" id="SSF50494">
    <property type="entry name" value="Trypsin-like serine proteases"/>
    <property type="match status" value="1"/>
</dbReference>
<evidence type="ECO:0000259" key="5">
    <source>
        <dbReference type="PROSITE" id="PS50106"/>
    </source>
</evidence>
<feature type="compositionally biased region" description="Low complexity" evidence="3">
    <location>
        <begin position="467"/>
        <end position="476"/>
    </location>
</feature>
<proteinExistence type="predicted"/>
<keyword evidence="4" id="KW-0812">Transmembrane</keyword>
<dbReference type="InterPro" id="IPR036034">
    <property type="entry name" value="PDZ_sf"/>
</dbReference>
<dbReference type="PANTHER" id="PTHR43343:SF3">
    <property type="entry name" value="PROTEASE DO-LIKE 8, CHLOROPLASTIC"/>
    <property type="match status" value="1"/>
</dbReference>
<dbReference type="Proteomes" id="UP000195781">
    <property type="component" value="Unassembled WGS sequence"/>
</dbReference>
<dbReference type="RefSeq" id="WP_094334977.1">
    <property type="nucleotide sequence ID" value="NZ_NFIE01000003.1"/>
</dbReference>
<evidence type="ECO:0000313" key="6">
    <source>
        <dbReference type="EMBL" id="OUN89547.1"/>
    </source>
</evidence>
<accession>A0A1Y3Y247</accession>
<dbReference type="PROSITE" id="PS50106">
    <property type="entry name" value="PDZ"/>
    <property type="match status" value="1"/>
</dbReference>
<dbReference type="EMBL" id="NFIE01000003">
    <property type="protein sequence ID" value="OUN89547.1"/>
    <property type="molecule type" value="Genomic_DNA"/>
</dbReference>
<evidence type="ECO:0000313" key="7">
    <source>
        <dbReference type="Proteomes" id="UP000195781"/>
    </source>
</evidence>
<keyword evidence="2" id="KW-0378">Hydrolase</keyword>
<organism evidence="6 7">
    <name type="scientific">[Collinsella] massiliensis</name>
    <dbReference type="NCBI Taxonomy" id="1232426"/>
    <lineage>
        <taxon>Bacteria</taxon>
        <taxon>Bacillati</taxon>
        <taxon>Actinomycetota</taxon>
        <taxon>Coriobacteriia</taxon>
        <taxon>Coriobacteriales</taxon>
        <taxon>Coriobacteriaceae</taxon>
        <taxon>Enorma</taxon>
    </lineage>
</organism>
<feature type="compositionally biased region" description="Low complexity" evidence="3">
    <location>
        <begin position="68"/>
        <end position="82"/>
    </location>
</feature>
<feature type="compositionally biased region" description="Polar residues" evidence="3">
    <location>
        <begin position="19"/>
        <end position="33"/>
    </location>
</feature>
<dbReference type="SMART" id="SM00228">
    <property type="entry name" value="PDZ"/>
    <property type="match status" value="1"/>
</dbReference>
<dbReference type="SUPFAM" id="SSF50156">
    <property type="entry name" value="PDZ domain-like"/>
    <property type="match status" value="1"/>
</dbReference>
<feature type="transmembrane region" description="Helical" evidence="4">
    <location>
        <begin position="102"/>
        <end position="126"/>
    </location>
</feature>
<comment type="caution">
    <text evidence="6">The sequence shown here is derived from an EMBL/GenBank/DDBJ whole genome shotgun (WGS) entry which is preliminary data.</text>
</comment>
<evidence type="ECO:0000256" key="3">
    <source>
        <dbReference type="SAM" id="MobiDB-lite"/>
    </source>
</evidence>
<sequence length="494" mass="50263">MDERDFQHREGAAAGEGTGSSPRISIETNQTPSEGEGQGGATWQSQPTVEQPSATAYQHAAGTQADEQAGAHWQHAAQQAAPATATVDTRTVVKTKTKKMPVFLASLAGLVVGAVLVIALVMTGALNIGDSSVDAPALSGSNSAQTIKIDAEDTTLAEAVAAKALPSVVSISAVNEQTGSGGVGSGVILDTDGNALTNYHVIEGATAVSVEVDGESYEADIVGSDASSDLAVVRLKDIDTSTLTPIEVGDSDDITVGEWVMAIGSPFGNEQSVSTGIVSALYRSTALTGTSGTAIYANMIQTDAAINPGNSGGALVNAEGQLIGINSVIESYSGSSAGVGFAIPSNYAINIAEQIIAGETPAHPYIGVTVTSVNAFTAREQGLPVSEGAVVTAVNPDSPAAEAGLEVDDIVTAVNGEPVTSADGLIIAAREHQIGETITLTVVRGDKTQDIEVTLGSDADLQENSQDGTTGDSSGSLMNEDEFRQYLEDLMANQ</sequence>
<evidence type="ECO:0000256" key="4">
    <source>
        <dbReference type="SAM" id="Phobius"/>
    </source>
</evidence>
<dbReference type="InterPro" id="IPR009003">
    <property type="entry name" value="Peptidase_S1_PA"/>
</dbReference>
<reference evidence="7" key="1">
    <citation type="submission" date="2017-04" db="EMBL/GenBank/DDBJ databases">
        <title>Function of individual gut microbiota members based on whole genome sequencing of pure cultures obtained from chicken caecum.</title>
        <authorList>
            <person name="Medvecky M."/>
            <person name="Cejkova D."/>
            <person name="Polansky O."/>
            <person name="Karasova D."/>
            <person name="Kubasova T."/>
            <person name="Cizek A."/>
            <person name="Rychlik I."/>
        </authorList>
    </citation>
    <scope>NUCLEOTIDE SEQUENCE [LARGE SCALE GENOMIC DNA]</scope>
    <source>
        <strain evidence="7">An5</strain>
    </source>
</reference>
<dbReference type="GO" id="GO:0006508">
    <property type="term" value="P:proteolysis"/>
    <property type="evidence" value="ECO:0007669"/>
    <property type="project" value="UniProtKB-KW"/>
</dbReference>
<evidence type="ECO:0000256" key="2">
    <source>
        <dbReference type="ARBA" id="ARBA00022801"/>
    </source>
</evidence>
<gene>
    <name evidence="6" type="ORF">B5G02_02015</name>
</gene>
<name>A0A1Y3Y247_9ACTN</name>
<dbReference type="CDD" id="cd06779">
    <property type="entry name" value="cpPDZ_Deg_HtrA-like"/>
    <property type="match status" value="1"/>
</dbReference>
<dbReference type="OrthoDB" id="73775at2"/>
<dbReference type="InterPro" id="IPR051201">
    <property type="entry name" value="Chloro_Bact_Ser_Proteases"/>
</dbReference>
<keyword evidence="1" id="KW-0645">Protease</keyword>
<dbReference type="PRINTS" id="PR00834">
    <property type="entry name" value="PROTEASES2C"/>
</dbReference>
<dbReference type="Pfam" id="PF13180">
    <property type="entry name" value="PDZ_2"/>
    <property type="match status" value="1"/>
</dbReference>